<dbReference type="AlphaFoldDB" id="A0A1G6XVV6"/>
<protein>
    <submittedName>
        <fullName evidence="1">Uncharacterized protein</fullName>
    </submittedName>
</protein>
<dbReference type="Proteomes" id="UP000243205">
    <property type="component" value="Unassembled WGS sequence"/>
</dbReference>
<accession>A0A1G6XVV6</accession>
<evidence type="ECO:0000313" key="2">
    <source>
        <dbReference type="Proteomes" id="UP000243205"/>
    </source>
</evidence>
<reference evidence="2" key="1">
    <citation type="submission" date="2016-10" db="EMBL/GenBank/DDBJ databases">
        <authorList>
            <person name="Varghese N."/>
            <person name="Submissions S."/>
        </authorList>
    </citation>
    <scope>NUCLEOTIDE SEQUENCE [LARGE SCALE GENOMIC DNA]</scope>
    <source>
        <strain evidence="2">DSM 8987</strain>
    </source>
</reference>
<dbReference type="RefSeq" id="WP_092075699.1">
    <property type="nucleotide sequence ID" value="NZ_FNAQ01000001.1"/>
</dbReference>
<keyword evidence="2" id="KW-1185">Reference proteome</keyword>
<gene>
    <name evidence="1" type="ORF">SAMN05661003_101394</name>
</gene>
<proteinExistence type="predicted"/>
<sequence>MKNSEIMARALADASGVSLGDIQQLVAAASATLPPGHRLDDEVPEAEAARMLESFRRNQQGIRLWLLNGYVQAVASAPPRAPTMDNAR</sequence>
<dbReference type="EMBL" id="FNAQ01000001">
    <property type="protein sequence ID" value="SDD81545.1"/>
    <property type="molecule type" value="Genomic_DNA"/>
</dbReference>
<dbReference type="STRING" id="57664.SAMN05661003_101394"/>
<evidence type="ECO:0000313" key="1">
    <source>
        <dbReference type="EMBL" id="SDD81545.1"/>
    </source>
</evidence>
<organism evidence="1 2">
    <name type="scientific">Desulfuromonas thiophila</name>
    <dbReference type="NCBI Taxonomy" id="57664"/>
    <lineage>
        <taxon>Bacteria</taxon>
        <taxon>Pseudomonadati</taxon>
        <taxon>Thermodesulfobacteriota</taxon>
        <taxon>Desulfuromonadia</taxon>
        <taxon>Desulfuromonadales</taxon>
        <taxon>Desulfuromonadaceae</taxon>
        <taxon>Desulfuromonas</taxon>
    </lineage>
</organism>
<name>A0A1G6XVV6_9BACT</name>